<evidence type="ECO:0000313" key="9">
    <source>
        <dbReference type="Proteomes" id="UP000315498"/>
    </source>
</evidence>
<dbReference type="GO" id="GO:0016746">
    <property type="term" value="F:acyltransferase activity"/>
    <property type="evidence" value="ECO:0007669"/>
    <property type="project" value="UniProtKB-KW"/>
</dbReference>
<accession>A0A520MV71</accession>
<dbReference type="GO" id="GO:0005886">
    <property type="term" value="C:plasma membrane"/>
    <property type="evidence" value="ECO:0007669"/>
    <property type="project" value="UniProtKB-SubCell"/>
</dbReference>
<dbReference type="Pfam" id="PF03279">
    <property type="entry name" value="Lip_A_acyltrans"/>
    <property type="match status" value="1"/>
</dbReference>
<evidence type="ECO:0000256" key="4">
    <source>
        <dbReference type="ARBA" id="ARBA00022679"/>
    </source>
</evidence>
<feature type="transmembrane region" description="Helical" evidence="7">
    <location>
        <begin position="6"/>
        <end position="25"/>
    </location>
</feature>
<evidence type="ECO:0000313" key="8">
    <source>
        <dbReference type="EMBL" id="RZO25083.1"/>
    </source>
</evidence>
<dbReference type="AlphaFoldDB" id="A0A520MV71"/>
<dbReference type="PANTHER" id="PTHR30606">
    <property type="entry name" value="LIPID A BIOSYNTHESIS LAUROYL ACYLTRANSFERASE"/>
    <property type="match status" value="1"/>
</dbReference>
<evidence type="ECO:0000256" key="5">
    <source>
        <dbReference type="ARBA" id="ARBA00023136"/>
    </source>
</evidence>
<keyword evidence="7" id="KW-0812">Transmembrane</keyword>
<dbReference type="GO" id="GO:0009247">
    <property type="term" value="P:glycolipid biosynthetic process"/>
    <property type="evidence" value="ECO:0007669"/>
    <property type="project" value="UniProtKB-ARBA"/>
</dbReference>
<evidence type="ECO:0000256" key="1">
    <source>
        <dbReference type="ARBA" id="ARBA00004533"/>
    </source>
</evidence>
<keyword evidence="6 8" id="KW-0012">Acyltransferase</keyword>
<protein>
    <submittedName>
        <fullName evidence="8">Lipid A biosynthesis lauroyl acyltransferase</fullName>
    </submittedName>
</protein>
<keyword evidence="2" id="KW-1003">Cell membrane</keyword>
<evidence type="ECO:0000256" key="3">
    <source>
        <dbReference type="ARBA" id="ARBA00022519"/>
    </source>
</evidence>
<evidence type="ECO:0000256" key="6">
    <source>
        <dbReference type="ARBA" id="ARBA00023315"/>
    </source>
</evidence>
<keyword evidence="5 7" id="KW-0472">Membrane</keyword>
<dbReference type="PANTHER" id="PTHR30606:SF10">
    <property type="entry name" value="PHOSPHATIDYLINOSITOL MANNOSIDE ACYLTRANSFERASE"/>
    <property type="match status" value="1"/>
</dbReference>
<evidence type="ECO:0000256" key="2">
    <source>
        <dbReference type="ARBA" id="ARBA00022475"/>
    </source>
</evidence>
<keyword evidence="7" id="KW-1133">Transmembrane helix</keyword>
<evidence type="ECO:0000256" key="7">
    <source>
        <dbReference type="SAM" id="Phobius"/>
    </source>
</evidence>
<keyword evidence="3" id="KW-0997">Cell inner membrane</keyword>
<proteinExistence type="predicted"/>
<dbReference type="InterPro" id="IPR004960">
    <property type="entry name" value="LipA_acyltrans"/>
</dbReference>
<organism evidence="8 9">
    <name type="scientific">SAR86 cluster bacterium</name>
    <dbReference type="NCBI Taxonomy" id="2030880"/>
    <lineage>
        <taxon>Bacteria</taxon>
        <taxon>Pseudomonadati</taxon>
        <taxon>Pseudomonadota</taxon>
        <taxon>Gammaproteobacteria</taxon>
        <taxon>SAR86 cluster</taxon>
    </lineage>
</organism>
<dbReference type="EMBL" id="SHBG01000012">
    <property type="protein sequence ID" value="RZO25083.1"/>
    <property type="molecule type" value="Genomic_DNA"/>
</dbReference>
<comment type="caution">
    <text evidence="8">The sequence shown here is derived from an EMBL/GenBank/DDBJ whole genome shotgun (WGS) entry which is preliminary data.</text>
</comment>
<keyword evidence="4 8" id="KW-0808">Transferase</keyword>
<gene>
    <name evidence="8" type="ORF">EVA94_01900</name>
</gene>
<dbReference type="CDD" id="cd07984">
    <property type="entry name" value="LPLAT_LABLAT-like"/>
    <property type="match status" value="1"/>
</dbReference>
<dbReference type="Proteomes" id="UP000315498">
    <property type="component" value="Unassembled WGS sequence"/>
</dbReference>
<comment type="subcellular location">
    <subcellularLocation>
        <location evidence="1">Cell inner membrane</location>
    </subcellularLocation>
</comment>
<reference evidence="8 9" key="1">
    <citation type="submission" date="2019-02" db="EMBL/GenBank/DDBJ databases">
        <title>Prokaryotic population dynamics and viral predation in marine succession experiment using metagenomics: the confinement effect.</title>
        <authorList>
            <person name="Haro-Moreno J.M."/>
            <person name="Rodriguez-Valera F."/>
            <person name="Lopez-Perez M."/>
        </authorList>
    </citation>
    <scope>NUCLEOTIDE SEQUENCE [LARGE SCALE GENOMIC DNA]</scope>
    <source>
        <strain evidence="8">MED-G161</strain>
    </source>
</reference>
<sequence length="288" mass="33772">MMQLIFYILSLFPRTFFIVLVDIYISTKMYKLFKTYKITKINIKIAYPDLNISNIELLSKLSIREMIISGYETIYCWGRLPSSSNSMIFKVENNFLFKELINKKQGLISIAFHNRSVDMLITWINCQTPTVSLYKQIKNKYLNSFVKNKRQRNKSLSVETSISGVRKIYKALKDNKVIAFAADQVPQRGMGEYIKFYNRDAYSTTLVQSLAKKTMAPVVYLYMKSNKNNFLSICIKACSNDIYDDSKHKLLINHDIEKMINERPIDYSWEYKRFKKSQAGILDPYKTV</sequence>
<name>A0A520MV71_9GAMM</name>